<reference evidence="1" key="1">
    <citation type="submission" date="2022-06" db="EMBL/GenBank/DDBJ databases">
        <authorList>
            <person name="Berger JAMES D."/>
            <person name="Berger JAMES D."/>
        </authorList>
    </citation>
    <scope>NUCLEOTIDE SEQUENCE [LARGE SCALE GENOMIC DNA]</scope>
</reference>
<accession>A0AA85KBG2</accession>
<protein>
    <submittedName>
        <fullName evidence="2">DDE_Tnp_1_7 domain-containing protein</fullName>
    </submittedName>
</protein>
<evidence type="ECO:0000313" key="1">
    <source>
        <dbReference type="Proteomes" id="UP000050795"/>
    </source>
</evidence>
<name>A0AA85KBG2_TRIRE</name>
<dbReference type="Proteomes" id="UP000050795">
    <property type="component" value="Unassembled WGS sequence"/>
</dbReference>
<dbReference type="AlphaFoldDB" id="A0AA85KBG2"/>
<proteinExistence type="predicted"/>
<keyword evidence="1" id="KW-1185">Reference proteome</keyword>
<sequence>MSTTCSTEDDNLECESTVYTVNHMRMGEESLFSNDEFMPKVQAPNADNSYNNMKRPGLTPSMTAYRWIVSQPTLSKDIFSQIKDKTTTQWLSVDTTDDWLMHIPKCSMTVDKISLKNWQNYCLHKPYSSNEDQFTTSYSINYQLKHLDEPTKLRPTSANRRHKPQSSSLFLNCHLHKLPKYEAK</sequence>
<reference evidence="2" key="2">
    <citation type="submission" date="2023-11" db="UniProtKB">
        <authorList>
            <consortium name="WormBaseParasite"/>
        </authorList>
    </citation>
    <scope>IDENTIFICATION</scope>
</reference>
<evidence type="ECO:0000313" key="2">
    <source>
        <dbReference type="WBParaSite" id="TREG1_85570.1"/>
    </source>
</evidence>
<dbReference type="WBParaSite" id="TREG1_85570.1">
    <property type="protein sequence ID" value="TREG1_85570.1"/>
    <property type="gene ID" value="TREG1_85570"/>
</dbReference>
<organism evidence="1 2">
    <name type="scientific">Trichobilharzia regenti</name>
    <name type="common">Nasal bird schistosome</name>
    <dbReference type="NCBI Taxonomy" id="157069"/>
    <lineage>
        <taxon>Eukaryota</taxon>
        <taxon>Metazoa</taxon>
        <taxon>Spiralia</taxon>
        <taxon>Lophotrochozoa</taxon>
        <taxon>Platyhelminthes</taxon>
        <taxon>Trematoda</taxon>
        <taxon>Digenea</taxon>
        <taxon>Strigeidida</taxon>
        <taxon>Schistosomatoidea</taxon>
        <taxon>Schistosomatidae</taxon>
        <taxon>Trichobilharzia</taxon>
    </lineage>
</organism>